<reference evidence="6 7" key="1">
    <citation type="submission" date="2021-11" db="EMBL/GenBank/DDBJ databases">
        <authorList>
            <person name="Islam A."/>
            <person name="Islam S."/>
            <person name="Flora M.S."/>
            <person name="Rahman M."/>
            <person name="Ziaur R.M."/>
            <person name="Epstein J.H."/>
            <person name="Hassan M."/>
            <person name="Klassen M."/>
            <person name="Woodard K."/>
            <person name="Webb A."/>
            <person name="Webby R.J."/>
            <person name="El Zowalaty M.E."/>
        </authorList>
    </citation>
    <scope>NUCLEOTIDE SEQUENCE [LARGE SCALE GENOMIC DNA]</scope>
    <source>
        <strain evidence="6">Pbs1</strain>
    </source>
</reference>
<dbReference type="InterPro" id="IPR000169">
    <property type="entry name" value="Pept_cys_AS"/>
</dbReference>
<dbReference type="SUPFAM" id="SSF54001">
    <property type="entry name" value="Cysteine proteinases"/>
    <property type="match status" value="1"/>
</dbReference>
<proteinExistence type="inferred from homology"/>
<feature type="region of interest" description="Disordered" evidence="3">
    <location>
        <begin position="145"/>
        <end position="207"/>
    </location>
</feature>
<keyword evidence="7" id="KW-1185">Reference proteome</keyword>
<sequence length="420" mass="45108">MHTSGYCWAFAAGTMMILISTTSPATAHPLHAGIDYQKYLEAIDTTQADLDEWRSKYGEVAQKNGWWPVSKDRSADDQEEDLRQRIFLTKQSISAVQAANPNANFSIMTPFSAMTDTEFDTYVLNSYIGGNSVQSDRGTTKYQLRTATGTASTTDVNDKSSNTSRRRQFDQLQILGSSELAPGHTKSPTLTANTPVTDASSSSETTLNSSASVDWSTSECMAPIQNQGSCGSCWAFATVSAVESAQCIANGKSSLTEYSVQQLVSCDTRNWGCDGGILAYAFDFILQNGLCTEDSYPYTSSRGVENSCSSSCTSQDTGITGYSQLSGEAELLSAIDEHPIVVAVAAGNIVWKQYTGGLVSSCSSTQLDHAVVAVGYDSSSIKIRNSWGTNWGEDGYMRLARSSSGDGTCGMMLDMSTPQM</sequence>
<name>A0ABN8D333_9STRA</name>
<dbReference type="PRINTS" id="PR00705">
    <property type="entry name" value="PAPAIN"/>
</dbReference>
<feature type="compositionally biased region" description="Polar residues" evidence="3">
    <location>
        <begin position="145"/>
        <end position="163"/>
    </location>
</feature>
<evidence type="ECO:0000313" key="7">
    <source>
        <dbReference type="Proteomes" id="UP001158986"/>
    </source>
</evidence>
<protein>
    <recommendedName>
        <fullName evidence="5">Peptidase C1A papain C-terminal domain-containing protein</fullName>
    </recommendedName>
</protein>
<dbReference type="EMBL" id="CAKLCB010000285">
    <property type="protein sequence ID" value="CAH0519243.1"/>
    <property type="molecule type" value="Genomic_DNA"/>
</dbReference>
<dbReference type="InterPro" id="IPR038765">
    <property type="entry name" value="Papain-like_cys_pep_sf"/>
</dbReference>
<dbReference type="SMART" id="SM00645">
    <property type="entry name" value="Pept_C1"/>
    <property type="match status" value="1"/>
</dbReference>
<accession>A0ABN8D333</accession>
<evidence type="ECO:0000259" key="5">
    <source>
        <dbReference type="SMART" id="SM00645"/>
    </source>
</evidence>
<dbReference type="PROSITE" id="PS00639">
    <property type="entry name" value="THIOL_PROTEASE_HIS"/>
    <property type="match status" value="1"/>
</dbReference>
<evidence type="ECO:0000313" key="6">
    <source>
        <dbReference type="EMBL" id="CAH0519243.1"/>
    </source>
</evidence>
<comment type="caution">
    <text evidence="6">The sequence shown here is derived from an EMBL/GenBank/DDBJ whole genome shotgun (WGS) entry which is preliminary data.</text>
</comment>
<comment type="similarity">
    <text evidence="1">Belongs to the peptidase C1 family.</text>
</comment>
<dbReference type="InterPro" id="IPR000668">
    <property type="entry name" value="Peptidase_C1A_C"/>
</dbReference>
<keyword evidence="4" id="KW-0732">Signal</keyword>
<feature type="domain" description="Peptidase C1A papain C-terminal" evidence="5">
    <location>
        <begin position="209"/>
        <end position="419"/>
    </location>
</feature>
<dbReference type="Proteomes" id="UP001158986">
    <property type="component" value="Unassembled WGS sequence"/>
</dbReference>
<evidence type="ECO:0000256" key="2">
    <source>
        <dbReference type="ARBA" id="ARBA00023145"/>
    </source>
</evidence>
<feature type="chain" id="PRO_5046178591" description="Peptidase C1A papain C-terminal domain-containing protein" evidence="4">
    <location>
        <begin position="28"/>
        <end position="420"/>
    </location>
</feature>
<organism evidence="6 7">
    <name type="scientific">Peronospora belbahrii</name>
    <dbReference type="NCBI Taxonomy" id="622444"/>
    <lineage>
        <taxon>Eukaryota</taxon>
        <taxon>Sar</taxon>
        <taxon>Stramenopiles</taxon>
        <taxon>Oomycota</taxon>
        <taxon>Peronosporomycetes</taxon>
        <taxon>Peronosporales</taxon>
        <taxon>Peronosporaceae</taxon>
        <taxon>Peronospora</taxon>
    </lineage>
</organism>
<dbReference type="Pfam" id="PF00112">
    <property type="entry name" value="Peptidase_C1"/>
    <property type="match status" value="1"/>
</dbReference>
<dbReference type="CDD" id="cd02248">
    <property type="entry name" value="Peptidase_C1A"/>
    <property type="match status" value="1"/>
</dbReference>
<feature type="signal peptide" evidence="4">
    <location>
        <begin position="1"/>
        <end position="27"/>
    </location>
</feature>
<dbReference type="PANTHER" id="PTHR12411">
    <property type="entry name" value="CYSTEINE PROTEASE FAMILY C1-RELATED"/>
    <property type="match status" value="1"/>
</dbReference>
<dbReference type="InterPro" id="IPR013128">
    <property type="entry name" value="Peptidase_C1A"/>
</dbReference>
<gene>
    <name evidence="6" type="ORF">PBS001_LOCUS5776</name>
</gene>
<evidence type="ECO:0000256" key="1">
    <source>
        <dbReference type="ARBA" id="ARBA00008455"/>
    </source>
</evidence>
<evidence type="ECO:0000256" key="3">
    <source>
        <dbReference type="SAM" id="MobiDB-lite"/>
    </source>
</evidence>
<keyword evidence="2" id="KW-0865">Zymogen</keyword>
<dbReference type="InterPro" id="IPR039417">
    <property type="entry name" value="Peptidase_C1A_papain-like"/>
</dbReference>
<dbReference type="Gene3D" id="3.90.70.10">
    <property type="entry name" value="Cysteine proteinases"/>
    <property type="match status" value="1"/>
</dbReference>
<dbReference type="PROSITE" id="PS00139">
    <property type="entry name" value="THIOL_PROTEASE_CYS"/>
    <property type="match status" value="1"/>
</dbReference>
<dbReference type="InterPro" id="IPR025660">
    <property type="entry name" value="Pept_his_AS"/>
</dbReference>
<evidence type="ECO:0000256" key="4">
    <source>
        <dbReference type="SAM" id="SignalP"/>
    </source>
</evidence>
<feature type="compositionally biased region" description="Polar residues" evidence="3">
    <location>
        <begin position="186"/>
        <end position="198"/>
    </location>
</feature>